<dbReference type="STRING" id="1314782.A0A165N0K0"/>
<evidence type="ECO:0000256" key="3">
    <source>
        <dbReference type="ARBA" id="ARBA00022771"/>
    </source>
</evidence>
<dbReference type="GO" id="GO:0000981">
    <property type="term" value="F:DNA-binding transcription factor activity, RNA polymerase II-specific"/>
    <property type="evidence" value="ECO:0007669"/>
    <property type="project" value="TreeGrafter"/>
</dbReference>
<evidence type="ECO:0000256" key="2">
    <source>
        <dbReference type="ARBA" id="ARBA00022737"/>
    </source>
</evidence>
<reference evidence="7 8" key="1">
    <citation type="journal article" date="2016" name="Mol. Biol. Evol.">
        <title>Comparative Genomics of Early-Diverging Mushroom-Forming Fungi Provides Insights into the Origins of Lignocellulose Decay Capabilities.</title>
        <authorList>
            <person name="Nagy L.G."/>
            <person name="Riley R."/>
            <person name="Tritt A."/>
            <person name="Adam C."/>
            <person name="Daum C."/>
            <person name="Floudas D."/>
            <person name="Sun H."/>
            <person name="Yadav J.S."/>
            <person name="Pangilinan J."/>
            <person name="Larsson K.H."/>
            <person name="Matsuura K."/>
            <person name="Barry K."/>
            <person name="Labutti K."/>
            <person name="Kuo R."/>
            <person name="Ohm R.A."/>
            <person name="Bhattacharya S.S."/>
            <person name="Shirouzu T."/>
            <person name="Yoshinaga Y."/>
            <person name="Martin F.M."/>
            <person name="Grigoriev I.V."/>
            <person name="Hibbett D.S."/>
        </authorList>
    </citation>
    <scope>NUCLEOTIDE SEQUENCE [LARGE SCALE GENOMIC DNA]</scope>
    <source>
        <strain evidence="7 8">HHB14362 ss-1</strain>
    </source>
</reference>
<name>A0A165N0K0_9AGAM</name>
<dbReference type="PANTHER" id="PTHR24409">
    <property type="entry name" value="ZINC FINGER PROTEIN 142"/>
    <property type="match status" value="1"/>
</dbReference>
<dbReference type="SMART" id="SM00355">
    <property type="entry name" value="ZnF_C2H2"/>
    <property type="match status" value="3"/>
</dbReference>
<dbReference type="PROSITE" id="PS00028">
    <property type="entry name" value="ZINC_FINGER_C2H2_1"/>
    <property type="match status" value="2"/>
</dbReference>
<evidence type="ECO:0000256" key="1">
    <source>
        <dbReference type="ARBA" id="ARBA00022723"/>
    </source>
</evidence>
<dbReference type="GO" id="GO:0008270">
    <property type="term" value="F:zinc ion binding"/>
    <property type="evidence" value="ECO:0007669"/>
    <property type="project" value="UniProtKB-KW"/>
</dbReference>
<dbReference type="AlphaFoldDB" id="A0A165N0K0"/>
<proteinExistence type="predicted"/>
<keyword evidence="8" id="KW-1185">Reference proteome</keyword>
<dbReference type="InterPro" id="IPR013087">
    <property type="entry name" value="Znf_C2H2_type"/>
</dbReference>
<evidence type="ECO:0000256" key="5">
    <source>
        <dbReference type="PROSITE-ProRule" id="PRU00042"/>
    </source>
</evidence>
<dbReference type="SUPFAM" id="SSF57667">
    <property type="entry name" value="beta-beta-alpha zinc fingers"/>
    <property type="match status" value="2"/>
</dbReference>
<feature type="domain" description="C2H2-type" evidence="6">
    <location>
        <begin position="27"/>
        <end position="54"/>
    </location>
</feature>
<dbReference type="PROSITE" id="PS50157">
    <property type="entry name" value="ZINC_FINGER_C2H2_2"/>
    <property type="match status" value="2"/>
</dbReference>
<dbReference type="InParanoid" id="A0A165N0K0"/>
<dbReference type="GO" id="GO:0005634">
    <property type="term" value="C:nucleus"/>
    <property type="evidence" value="ECO:0007669"/>
    <property type="project" value="TreeGrafter"/>
</dbReference>
<dbReference type="Pfam" id="PF00096">
    <property type="entry name" value="zf-C2H2"/>
    <property type="match status" value="2"/>
</dbReference>
<accession>A0A165N0K0</accession>
<feature type="domain" description="C2H2-type" evidence="6">
    <location>
        <begin position="89"/>
        <end position="117"/>
    </location>
</feature>
<keyword evidence="2" id="KW-0677">Repeat</keyword>
<dbReference type="Gene3D" id="3.30.160.60">
    <property type="entry name" value="Classic Zinc Finger"/>
    <property type="match status" value="2"/>
</dbReference>
<dbReference type="PANTHER" id="PTHR24409:SF295">
    <property type="entry name" value="AZ2-RELATED"/>
    <property type="match status" value="1"/>
</dbReference>
<evidence type="ECO:0000313" key="8">
    <source>
        <dbReference type="Proteomes" id="UP000076761"/>
    </source>
</evidence>
<dbReference type="FunFam" id="3.30.160.60:FF:000052">
    <property type="entry name" value="zinc finger protein 546 isoform X1"/>
    <property type="match status" value="1"/>
</dbReference>
<gene>
    <name evidence="7" type="ORF">NEOLEDRAFT_1173262</name>
</gene>
<organism evidence="7 8">
    <name type="scientific">Neolentinus lepideus HHB14362 ss-1</name>
    <dbReference type="NCBI Taxonomy" id="1314782"/>
    <lineage>
        <taxon>Eukaryota</taxon>
        <taxon>Fungi</taxon>
        <taxon>Dikarya</taxon>
        <taxon>Basidiomycota</taxon>
        <taxon>Agaricomycotina</taxon>
        <taxon>Agaricomycetes</taxon>
        <taxon>Gloeophyllales</taxon>
        <taxon>Gloeophyllaceae</taxon>
        <taxon>Neolentinus</taxon>
    </lineage>
</organism>
<dbReference type="InterPro" id="IPR036236">
    <property type="entry name" value="Znf_C2H2_sf"/>
</dbReference>
<dbReference type="GO" id="GO:0000977">
    <property type="term" value="F:RNA polymerase II transcription regulatory region sequence-specific DNA binding"/>
    <property type="evidence" value="ECO:0007669"/>
    <property type="project" value="TreeGrafter"/>
</dbReference>
<protein>
    <recommendedName>
        <fullName evidence="6">C2H2-type domain-containing protein</fullName>
    </recommendedName>
</protein>
<dbReference type="EMBL" id="KV425652">
    <property type="protein sequence ID" value="KZT19022.1"/>
    <property type="molecule type" value="Genomic_DNA"/>
</dbReference>
<keyword evidence="4" id="KW-0862">Zinc</keyword>
<evidence type="ECO:0000259" key="6">
    <source>
        <dbReference type="PROSITE" id="PS50157"/>
    </source>
</evidence>
<evidence type="ECO:0000313" key="7">
    <source>
        <dbReference type="EMBL" id="KZT19022.1"/>
    </source>
</evidence>
<evidence type="ECO:0000256" key="4">
    <source>
        <dbReference type="ARBA" id="ARBA00022833"/>
    </source>
</evidence>
<keyword evidence="1" id="KW-0479">Metal-binding</keyword>
<sequence length="260" mass="29229">MPKASTNAITPSASVPNYPLPYKLRTWHCDECGRTFSRSQSLTRHQQIHLPEEKRNWIECPVSDCKFKCLQKGNLENHIHSMHTLEPLAVCNDCGREFRDRSCLSRHRKRKHGPKTSSRYIDSMVDLQSMLRSDSHWPRQHSPTSSDDSHLWSARSTPFCTFEAPSFSLPPAPVSETNTVAPALLYGGISHTSWPAFLPYTPAELLDGRAAFDFSMPPPVSTDSSGLFSSEELEVSMGSHLGFDLFDGWDPSDPLFSSVF</sequence>
<keyword evidence="3 5" id="KW-0863">Zinc-finger</keyword>
<dbReference type="OrthoDB" id="654211at2759"/>
<dbReference type="Proteomes" id="UP000076761">
    <property type="component" value="Unassembled WGS sequence"/>
</dbReference>